<evidence type="ECO:0000313" key="3">
    <source>
        <dbReference type="EMBL" id="GJJ78903.1"/>
    </source>
</evidence>
<proteinExistence type="predicted"/>
<dbReference type="Proteomes" id="UP000827284">
    <property type="component" value="Unassembled WGS sequence"/>
</dbReference>
<feature type="compositionally biased region" description="Basic and acidic residues" evidence="1">
    <location>
        <begin position="112"/>
        <end position="121"/>
    </location>
</feature>
<feature type="region of interest" description="Disordered" evidence="1">
    <location>
        <begin position="109"/>
        <end position="133"/>
    </location>
</feature>
<protein>
    <submittedName>
        <fullName evidence="3">Uncharacterized protein</fullName>
    </submittedName>
</protein>
<reference evidence="3" key="2">
    <citation type="journal article" date="2022" name="Microbiol. Resour. Announc.">
        <title>Whole-Genome Sequence of Entomortierella parvispora E1425, a Mucoromycotan Fungus Associated with Burkholderiaceae-Related Endosymbiotic Bacteria.</title>
        <authorList>
            <person name="Herlambang A."/>
            <person name="Guo Y."/>
            <person name="Takashima Y."/>
            <person name="Narisawa K."/>
            <person name="Ohta H."/>
            <person name="Nishizawa T."/>
        </authorList>
    </citation>
    <scope>NUCLEOTIDE SEQUENCE</scope>
    <source>
        <strain evidence="3">E1425</strain>
    </source>
</reference>
<feature type="transmembrane region" description="Helical" evidence="2">
    <location>
        <begin position="51"/>
        <end position="73"/>
    </location>
</feature>
<evidence type="ECO:0000313" key="4">
    <source>
        <dbReference type="Proteomes" id="UP000827284"/>
    </source>
</evidence>
<organism evidence="3 4">
    <name type="scientific">Entomortierella parvispora</name>
    <dbReference type="NCBI Taxonomy" id="205924"/>
    <lineage>
        <taxon>Eukaryota</taxon>
        <taxon>Fungi</taxon>
        <taxon>Fungi incertae sedis</taxon>
        <taxon>Mucoromycota</taxon>
        <taxon>Mortierellomycotina</taxon>
        <taxon>Mortierellomycetes</taxon>
        <taxon>Mortierellales</taxon>
        <taxon>Mortierellaceae</taxon>
        <taxon>Entomortierella</taxon>
    </lineage>
</organism>
<sequence>MVTPTISSTHPLTSLSSSATVPHISIAPPTYTTDFTPDPNDRPVANQDRSMATILIIVCAIGFLGFGIGCFRLRRMQRLDTTKKQNILAIGKEATPESVKSDLKYNSFGVTKDQESNDHRGPPPQYTPNMDPSQSHVIIAIPSVISTCHSIQLPPSPPPSFDSSTFSNTLPNSR</sequence>
<evidence type="ECO:0000256" key="2">
    <source>
        <dbReference type="SAM" id="Phobius"/>
    </source>
</evidence>
<feature type="region of interest" description="Disordered" evidence="1">
    <location>
        <begin position="152"/>
        <end position="174"/>
    </location>
</feature>
<gene>
    <name evidence="3" type="ORF">EMPS_11262</name>
</gene>
<keyword evidence="2" id="KW-0812">Transmembrane</keyword>
<dbReference type="AlphaFoldDB" id="A0A9P3HM78"/>
<comment type="caution">
    <text evidence="3">The sequence shown here is derived from an EMBL/GenBank/DDBJ whole genome shotgun (WGS) entry which is preliminary data.</text>
</comment>
<keyword evidence="2" id="KW-1133">Transmembrane helix</keyword>
<accession>A0A9P3HM78</accession>
<dbReference type="EMBL" id="BQFW01000015">
    <property type="protein sequence ID" value="GJJ78903.1"/>
    <property type="molecule type" value="Genomic_DNA"/>
</dbReference>
<evidence type="ECO:0000256" key="1">
    <source>
        <dbReference type="SAM" id="MobiDB-lite"/>
    </source>
</evidence>
<keyword evidence="4" id="KW-1185">Reference proteome</keyword>
<name>A0A9P3HM78_9FUNG</name>
<reference evidence="3" key="1">
    <citation type="submission" date="2021-11" db="EMBL/GenBank/DDBJ databases">
        <authorList>
            <person name="Herlambang A."/>
            <person name="Guo Y."/>
            <person name="Takashima Y."/>
            <person name="Nishizawa T."/>
        </authorList>
    </citation>
    <scope>NUCLEOTIDE SEQUENCE</scope>
    <source>
        <strain evidence="3">E1425</strain>
    </source>
</reference>
<keyword evidence="2" id="KW-0472">Membrane</keyword>